<comment type="caution">
    <text evidence="3">The sequence shown here is derived from an EMBL/GenBank/DDBJ whole genome shotgun (WGS) entry which is preliminary data.</text>
</comment>
<accession>A0A9Q5SMX0</accession>
<evidence type="ECO:0000256" key="1">
    <source>
        <dbReference type="SAM" id="Phobius"/>
    </source>
</evidence>
<keyword evidence="1" id="KW-0812">Transmembrane</keyword>
<sequence length="111" mass="12653">MVRINAWNIAPFIMAIIGFIFSLKFQDMAYWERNETRVVGTFSIAWFWIGVGLTYACTITSIILVFLQTKNIQRGTMSNVLRSINLLIVTITLIWTTFVVIAGSSCRVIIK</sequence>
<feature type="transmembrane region" description="Helical" evidence="1">
    <location>
        <begin position="45"/>
        <end position="67"/>
    </location>
</feature>
<keyword evidence="1" id="KW-1133">Transmembrane helix</keyword>
<feature type="transmembrane region" description="Helical" evidence="1">
    <location>
        <begin position="87"/>
        <end position="110"/>
    </location>
</feature>
<dbReference type="EMBL" id="NFCY01000010">
    <property type="protein sequence ID" value="OTX54692.1"/>
    <property type="molecule type" value="Genomic_DNA"/>
</dbReference>
<protein>
    <submittedName>
        <fullName evidence="3">Uncharacterized protein</fullName>
    </submittedName>
</protein>
<dbReference type="RefSeq" id="WP_087955553.1">
    <property type="nucleotide sequence ID" value="NZ_NFCY01000010.1"/>
</dbReference>
<organism evidence="3 4">
    <name type="scientific">Bacillus thuringiensis serovar sooncheon</name>
    <dbReference type="NCBI Taxonomy" id="180891"/>
    <lineage>
        <taxon>Bacteria</taxon>
        <taxon>Bacillati</taxon>
        <taxon>Bacillota</taxon>
        <taxon>Bacilli</taxon>
        <taxon>Bacillales</taxon>
        <taxon>Bacillaceae</taxon>
        <taxon>Bacillus</taxon>
        <taxon>Bacillus cereus group</taxon>
    </lineage>
</organism>
<proteinExistence type="predicted"/>
<reference evidence="3 4" key="1">
    <citation type="submission" date="2016-10" db="EMBL/GenBank/DDBJ databases">
        <title>Comparative genomics of Bacillus thuringiensis reveals a path to pathogens against multiple invertebrate hosts.</title>
        <authorList>
            <person name="Zheng J."/>
            <person name="Gao Q."/>
            <person name="Liu H."/>
            <person name="Peng D."/>
            <person name="Ruan L."/>
            <person name="Sun M."/>
        </authorList>
    </citation>
    <scope>NUCLEOTIDE SEQUENCE [LARGE SCALE GENOMIC DNA]</scope>
    <source>
        <strain evidence="3">BGSC 4BB1</strain>
    </source>
</reference>
<evidence type="ECO:0000313" key="2">
    <source>
        <dbReference type="EMBL" id="OTX54692.1"/>
    </source>
</evidence>
<evidence type="ECO:0000313" key="3">
    <source>
        <dbReference type="EMBL" id="OTX54762.1"/>
    </source>
</evidence>
<evidence type="ECO:0000313" key="4">
    <source>
        <dbReference type="Proteomes" id="UP000194733"/>
    </source>
</evidence>
<keyword evidence="1" id="KW-0472">Membrane</keyword>
<dbReference type="AlphaFoldDB" id="A0A9Q5SMX0"/>
<name>A0A9Q5SMX0_BACTU</name>
<dbReference type="Proteomes" id="UP000194733">
    <property type="component" value="Unassembled WGS sequence"/>
</dbReference>
<dbReference type="EMBL" id="NFCY01000010">
    <property type="protein sequence ID" value="OTX54762.1"/>
    <property type="molecule type" value="Genomic_DNA"/>
</dbReference>
<gene>
    <name evidence="2" type="ORF">BK724_03665</name>
    <name evidence="3" type="ORF">BK724_04080</name>
</gene>
<feature type="transmembrane region" description="Helical" evidence="1">
    <location>
        <begin position="7"/>
        <end position="25"/>
    </location>
</feature>